<dbReference type="PATRIC" id="fig|28128.5.peg.1298"/>
<organism evidence="2 3">
    <name type="scientific">Prevotella corporis</name>
    <dbReference type="NCBI Taxonomy" id="28128"/>
    <lineage>
        <taxon>Bacteria</taxon>
        <taxon>Pseudomonadati</taxon>
        <taxon>Bacteroidota</taxon>
        <taxon>Bacteroidia</taxon>
        <taxon>Bacteroidales</taxon>
        <taxon>Prevotellaceae</taxon>
        <taxon>Prevotella</taxon>
    </lineage>
</organism>
<dbReference type="AlphaFoldDB" id="A0A133Q9A5"/>
<evidence type="ECO:0008006" key="4">
    <source>
        <dbReference type="Google" id="ProtNLM"/>
    </source>
</evidence>
<sequence length="414" mass="47319">MNKVKLYLITILCATFSFFMTGCTEDPAMVNLGIDDTYYIYRMQKLGLHSEFTGEEYKWTLHLPDGRDSLLSTQRDYIFLAKDEGKYKITFEVIDPNTPYHHDFEVNVMHEEVEYSRYISHVYEYMPAPGQFVNYIPEYLNGDNAETMRIRAEESITGKNDVLVSLGGFGGYIIFGFDHTVVNVPDALDFYIQGNAFYELIEPEKKGGSCEPGIVMVSYDTNMNGKPDDEWYELAGSEYYKPTTIHNYSITYTRPDPNKKPVKDDSGFLTDLTYVPWTDSEGKSGYIAKNSFHTQPYFPQWVANDQLTFTGTRLPNNAVDKSGQGRYYVLYSYEWGYVDNHPAEFKDLSSFDISWAVDKNGKPVHLPGIDFVKVYTAVNQYCGWIGETSTEICRGEDLHIKEPNGVPDDPIPGN</sequence>
<dbReference type="OrthoDB" id="975810at2"/>
<comment type="caution">
    <text evidence="2">The sequence shown here is derived from an EMBL/GenBank/DDBJ whole genome shotgun (WGS) entry which is preliminary data.</text>
</comment>
<dbReference type="eggNOG" id="COG3291">
    <property type="taxonomic scope" value="Bacteria"/>
</dbReference>
<evidence type="ECO:0000256" key="1">
    <source>
        <dbReference type="SAM" id="SignalP"/>
    </source>
</evidence>
<proteinExistence type="predicted"/>
<keyword evidence="1" id="KW-0732">Signal</keyword>
<accession>A0A133Q9A5</accession>
<dbReference type="EMBL" id="LRQG01000092">
    <property type="protein sequence ID" value="KXA39436.1"/>
    <property type="molecule type" value="Genomic_DNA"/>
</dbReference>
<name>A0A133Q9A5_9BACT</name>
<feature type="chain" id="PRO_5007458742" description="Cell surface protein" evidence="1">
    <location>
        <begin position="23"/>
        <end position="414"/>
    </location>
</feature>
<reference evidence="3" key="1">
    <citation type="submission" date="2016-01" db="EMBL/GenBank/DDBJ databases">
        <authorList>
            <person name="Mitreva M."/>
            <person name="Pepin K.H."/>
            <person name="Mihindukulasuriya K.A."/>
            <person name="Fulton R."/>
            <person name="Fronick C."/>
            <person name="O'Laughlin M."/>
            <person name="Miner T."/>
            <person name="Herter B."/>
            <person name="Rosa B.A."/>
            <person name="Cordes M."/>
            <person name="Tomlinson C."/>
            <person name="Wollam A."/>
            <person name="Palsikar V.B."/>
            <person name="Mardis E.R."/>
            <person name="Wilson R.K."/>
        </authorList>
    </citation>
    <scope>NUCLEOTIDE SEQUENCE [LARGE SCALE GENOMIC DNA]</scope>
    <source>
        <strain evidence="3">MJR7716</strain>
    </source>
</reference>
<keyword evidence="3" id="KW-1185">Reference proteome</keyword>
<dbReference type="Proteomes" id="UP000070533">
    <property type="component" value="Unassembled WGS sequence"/>
</dbReference>
<feature type="signal peptide" evidence="1">
    <location>
        <begin position="1"/>
        <end position="22"/>
    </location>
</feature>
<dbReference type="STRING" id="28128.HMPREF3226_01271"/>
<dbReference type="RefSeq" id="WP_060940625.1">
    <property type="nucleotide sequence ID" value="NZ_KQ957245.1"/>
</dbReference>
<protein>
    <recommendedName>
        <fullName evidence="4">Cell surface protein</fullName>
    </recommendedName>
</protein>
<dbReference type="PROSITE" id="PS51257">
    <property type="entry name" value="PROKAR_LIPOPROTEIN"/>
    <property type="match status" value="1"/>
</dbReference>
<gene>
    <name evidence="2" type="ORF">HMPREF3226_01271</name>
</gene>
<evidence type="ECO:0000313" key="2">
    <source>
        <dbReference type="EMBL" id="KXA39436.1"/>
    </source>
</evidence>
<evidence type="ECO:0000313" key="3">
    <source>
        <dbReference type="Proteomes" id="UP000070533"/>
    </source>
</evidence>